<name>A0A396GX21_MEDTR</name>
<evidence type="ECO:0000256" key="1">
    <source>
        <dbReference type="SAM" id="MobiDB-lite"/>
    </source>
</evidence>
<comment type="caution">
    <text evidence="2">The sequence shown here is derived from an EMBL/GenBank/DDBJ whole genome shotgun (WGS) entry which is preliminary data.</text>
</comment>
<dbReference type="Proteomes" id="UP000265566">
    <property type="component" value="Chromosome 7"/>
</dbReference>
<protein>
    <submittedName>
        <fullName evidence="2">Uncharacterized protein</fullName>
    </submittedName>
</protein>
<dbReference type="EMBL" id="PSQE01000007">
    <property type="protein sequence ID" value="RHN44034.1"/>
    <property type="molecule type" value="Genomic_DNA"/>
</dbReference>
<evidence type="ECO:0000313" key="2">
    <source>
        <dbReference type="EMBL" id="RHN44034.1"/>
    </source>
</evidence>
<dbReference type="Gramene" id="rna38082">
    <property type="protein sequence ID" value="RHN44034.1"/>
    <property type="gene ID" value="gene38082"/>
</dbReference>
<reference evidence="2" key="1">
    <citation type="journal article" date="2018" name="Nat. Plants">
        <title>Whole-genome landscape of Medicago truncatula symbiotic genes.</title>
        <authorList>
            <person name="Pecrix Y."/>
            <person name="Gamas P."/>
            <person name="Carrere S."/>
        </authorList>
    </citation>
    <scope>NUCLEOTIDE SEQUENCE</scope>
    <source>
        <tissue evidence="2">Leaves</tissue>
    </source>
</reference>
<sequence>MNALSLTDLFSCNINQGIKELKNNNWHEEKSARRTVSSLGATSKPKTRVANNIKHAVEKTQKKPKNRSRNNASP</sequence>
<feature type="region of interest" description="Disordered" evidence="1">
    <location>
        <begin position="25"/>
        <end position="74"/>
    </location>
</feature>
<organism evidence="2">
    <name type="scientific">Medicago truncatula</name>
    <name type="common">Barrel medic</name>
    <name type="synonym">Medicago tribuloides</name>
    <dbReference type="NCBI Taxonomy" id="3880"/>
    <lineage>
        <taxon>Eukaryota</taxon>
        <taxon>Viridiplantae</taxon>
        <taxon>Streptophyta</taxon>
        <taxon>Embryophyta</taxon>
        <taxon>Tracheophyta</taxon>
        <taxon>Spermatophyta</taxon>
        <taxon>Magnoliopsida</taxon>
        <taxon>eudicotyledons</taxon>
        <taxon>Gunneridae</taxon>
        <taxon>Pentapetalae</taxon>
        <taxon>rosids</taxon>
        <taxon>fabids</taxon>
        <taxon>Fabales</taxon>
        <taxon>Fabaceae</taxon>
        <taxon>Papilionoideae</taxon>
        <taxon>50 kb inversion clade</taxon>
        <taxon>NPAAA clade</taxon>
        <taxon>Hologalegina</taxon>
        <taxon>IRL clade</taxon>
        <taxon>Trifolieae</taxon>
        <taxon>Medicago</taxon>
    </lineage>
</organism>
<proteinExistence type="predicted"/>
<gene>
    <name evidence="2" type="ORF">MtrunA17_Chr7g0214941</name>
</gene>
<dbReference type="AlphaFoldDB" id="A0A396GX21"/>
<accession>A0A396GX21</accession>